<accession>W0EA60</accession>
<evidence type="ECO:0000313" key="2">
    <source>
        <dbReference type="EMBL" id="AHF06114.1"/>
    </source>
</evidence>
<organism evidence="2 3">
    <name type="scientific">Desulfitobacterium metallireducens DSM 15288</name>
    <dbReference type="NCBI Taxonomy" id="871968"/>
    <lineage>
        <taxon>Bacteria</taxon>
        <taxon>Bacillati</taxon>
        <taxon>Bacillota</taxon>
        <taxon>Clostridia</taxon>
        <taxon>Eubacteriales</taxon>
        <taxon>Desulfitobacteriaceae</taxon>
        <taxon>Desulfitobacterium</taxon>
    </lineage>
</organism>
<dbReference type="RefSeq" id="WP_006717436.1">
    <property type="nucleotide sequence ID" value="NZ_CP007032.1"/>
</dbReference>
<reference evidence="2 3" key="1">
    <citation type="submission" date="2013-12" db="EMBL/GenBank/DDBJ databases">
        <authorList>
            <consortium name="DOE Joint Genome Institute"/>
            <person name="Smidt H."/>
            <person name="Huntemann M."/>
            <person name="Han J."/>
            <person name="Chen A."/>
            <person name="Kyrpides N."/>
            <person name="Mavromatis K."/>
            <person name="Markowitz V."/>
            <person name="Palaniappan K."/>
            <person name="Ivanova N."/>
            <person name="Schaumberg A."/>
            <person name="Pati A."/>
            <person name="Liolios K."/>
            <person name="Nordberg H.P."/>
            <person name="Cantor M.N."/>
            <person name="Hua S.X."/>
            <person name="Woyke T."/>
        </authorList>
    </citation>
    <scope>NUCLEOTIDE SEQUENCE [LARGE SCALE GENOMIC DNA]</scope>
    <source>
        <strain evidence="3">DSM 15288</strain>
    </source>
</reference>
<dbReference type="AlphaFoldDB" id="W0EA60"/>
<dbReference type="HOGENOM" id="CLU_2463599_0_0_9"/>
<keyword evidence="3" id="KW-1185">Reference proteome</keyword>
<feature type="transmembrane region" description="Helical" evidence="1">
    <location>
        <begin position="55"/>
        <end position="76"/>
    </location>
</feature>
<dbReference type="EMBL" id="CP007032">
    <property type="protein sequence ID" value="AHF06114.1"/>
    <property type="molecule type" value="Genomic_DNA"/>
</dbReference>
<keyword evidence="1" id="KW-0472">Membrane</keyword>
<protein>
    <submittedName>
        <fullName evidence="2">Uncharacterized protein</fullName>
    </submittedName>
</protein>
<feature type="transmembrane region" description="Helical" evidence="1">
    <location>
        <begin position="6"/>
        <end position="25"/>
    </location>
</feature>
<proteinExistence type="predicted"/>
<dbReference type="KEGG" id="dmt:DESME_02845"/>
<keyword evidence="1" id="KW-1133">Transmembrane helix</keyword>
<gene>
    <name evidence="2" type="ORF">DESME_02845</name>
</gene>
<keyword evidence="1" id="KW-0812">Transmembrane</keyword>
<evidence type="ECO:0000313" key="3">
    <source>
        <dbReference type="Proteomes" id="UP000010847"/>
    </source>
</evidence>
<evidence type="ECO:0000256" key="1">
    <source>
        <dbReference type="SAM" id="Phobius"/>
    </source>
</evidence>
<dbReference type="Proteomes" id="UP000010847">
    <property type="component" value="Chromosome"/>
</dbReference>
<dbReference type="eggNOG" id="ENOG50324II">
    <property type="taxonomic scope" value="Bacteria"/>
</dbReference>
<sequence>MKVSTLLALMIVAMLFAILGILSIYKPNIIGAEFYWAKWKCFYVPKYIKPTNKYYLNYIKIIGLGFIFSAVVLLIVSVVYAFYPPILSIFQILLLLKLT</sequence>
<name>W0EA60_9FIRM</name>